<dbReference type="AlphaFoldDB" id="A0A150LF77"/>
<comment type="caution">
    <text evidence="1">The sequence shown here is derived from an EMBL/GenBank/DDBJ whole genome shotgun (WGS) entry which is preliminary data.</text>
</comment>
<dbReference type="Proteomes" id="UP000075683">
    <property type="component" value="Unassembled WGS sequence"/>
</dbReference>
<proteinExistence type="predicted"/>
<dbReference type="STRING" id="301148.B4135_3567"/>
<protein>
    <submittedName>
        <fullName evidence="1">Uncharacterized protein</fullName>
    </submittedName>
</protein>
<organism evidence="1 2">
    <name type="scientific">Caldibacillus debilis</name>
    <dbReference type="NCBI Taxonomy" id="301148"/>
    <lineage>
        <taxon>Bacteria</taxon>
        <taxon>Bacillati</taxon>
        <taxon>Bacillota</taxon>
        <taxon>Bacilli</taxon>
        <taxon>Bacillales</taxon>
        <taxon>Bacillaceae</taxon>
        <taxon>Caldibacillus</taxon>
    </lineage>
</organism>
<dbReference type="EMBL" id="LQYT01000119">
    <property type="protein sequence ID" value="KYD10392.1"/>
    <property type="molecule type" value="Genomic_DNA"/>
</dbReference>
<name>A0A150LF77_9BACI</name>
<evidence type="ECO:0000313" key="2">
    <source>
        <dbReference type="Proteomes" id="UP000075683"/>
    </source>
</evidence>
<gene>
    <name evidence="1" type="ORF">B4135_3567</name>
</gene>
<sequence length="52" mass="6065">MVVPPRGASRDFYFLIVCPRRDMKMSNMGLFDWDGMSDIKVEMSDIFLKCSK</sequence>
<reference evidence="1 2" key="1">
    <citation type="submission" date="2016-01" db="EMBL/GenBank/DDBJ databases">
        <title>Draft Genome Sequences of Seven Thermophilic Sporeformers Isolated from Foods.</title>
        <authorList>
            <person name="Berendsen E.M."/>
            <person name="Wells-Bennik M.H."/>
            <person name="Krawcyk A.O."/>
            <person name="De Jong A."/>
            <person name="Holsappel S."/>
            <person name="Eijlander R.T."/>
            <person name="Kuipers O.P."/>
        </authorList>
    </citation>
    <scope>NUCLEOTIDE SEQUENCE [LARGE SCALE GENOMIC DNA]</scope>
    <source>
        <strain evidence="1 2">B4135</strain>
    </source>
</reference>
<accession>A0A150LF77</accession>
<evidence type="ECO:0000313" key="1">
    <source>
        <dbReference type="EMBL" id="KYD10392.1"/>
    </source>
</evidence>